<dbReference type="InterPro" id="IPR050245">
    <property type="entry name" value="PrsA_foldase"/>
</dbReference>
<keyword evidence="5" id="KW-0413">Isomerase</keyword>
<dbReference type="PANTHER" id="PTHR47245">
    <property type="entry name" value="PEPTIDYLPROLYL ISOMERASE"/>
    <property type="match status" value="1"/>
</dbReference>
<keyword evidence="3" id="KW-0732">Signal</keyword>
<dbReference type="EMBL" id="CP098755">
    <property type="protein sequence ID" value="USG64934.1"/>
    <property type="molecule type" value="Genomic_DNA"/>
</dbReference>
<evidence type="ECO:0000256" key="2">
    <source>
        <dbReference type="ARBA" id="ARBA00013194"/>
    </source>
</evidence>
<protein>
    <recommendedName>
        <fullName evidence="2">peptidylprolyl isomerase</fullName>
        <ecNumber evidence="2">5.2.1.8</ecNumber>
    </recommendedName>
</protein>
<evidence type="ECO:0000256" key="5">
    <source>
        <dbReference type="ARBA" id="ARBA00023235"/>
    </source>
</evidence>
<keyword evidence="4" id="KW-0697">Rotamase</keyword>
<reference evidence="6" key="1">
    <citation type="submission" date="2022-06" db="EMBL/GenBank/DDBJ databases">
        <title>Genome sequencing of Brevibacillus sp. BB3-R1.</title>
        <authorList>
            <person name="Heo J."/>
            <person name="Lee D."/>
            <person name="Won M."/>
            <person name="Han B.-H."/>
            <person name="Hong S.-B."/>
            <person name="Kwon S.-W."/>
        </authorList>
    </citation>
    <scope>NUCLEOTIDE SEQUENCE</scope>
    <source>
        <strain evidence="6">BB3-R1</strain>
    </source>
</reference>
<dbReference type="RefSeq" id="WP_251872042.1">
    <property type="nucleotide sequence ID" value="NZ_CP098755.1"/>
</dbReference>
<dbReference type="Pfam" id="PF13624">
    <property type="entry name" value="SurA_N_3"/>
    <property type="match status" value="1"/>
</dbReference>
<name>A0ABY4WDV9_9BACL</name>
<dbReference type="Proteomes" id="UP001056500">
    <property type="component" value="Chromosome"/>
</dbReference>
<dbReference type="PANTHER" id="PTHR47245:SF1">
    <property type="entry name" value="FOLDASE PROTEIN PRSA"/>
    <property type="match status" value="1"/>
</dbReference>
<dbReference type="EC" id="5.2.1.8" evidence="2"/>
<keyword evidence="7" id="KW-1185">Reference proteome</keyword>
<evidence type="ECO:0000313" key="6">
    <source>
        <dbReference type="EMBL" id="USG64934.1"/>
    </source>
</evidence>
<sequence>MKKFDISMLSISILLLALVILGVATMKPDDPVLATTGSTNVTKSQLYEQMKQSYGKKVLDTMVSRNLVVEEAKAQGVLVEEAEVDKELNNLREKLGSEEVFQQTLKKQGLTEEGFRGTIRTLLLRDKLFEKAYPVTDQEIQDYYEKNKSDFGNPAPALEQVKPEIVEELNAKKRKKYMDEWLIGLEKKFNVKFLDLNLAPDYYVENAEAPKSK</sequence>
<dbReference type="Gene3D" id="1.10.4030.10">
    <property type="entry name" value="Porin chaperone SurA, peptide-binding domain"/>
    <property type="match status" value="1"/>
</dbReference>
<dbReference type="SUPFAM" id="SSF109998">
    <property type="entry name" value="Triger factor/SurA peptide-binding domain-like"/>
    <property type="match status" value="1"/>
</dbReference>
<accession>A0ABY4WDV9</accession>
<comment type="catalytic activity">
    <reaction evidence="1">
        <text>[protein]-peptidylproline (omega=180) = [protein]-peptidylproline (omega=0)</text>
        <dbReference type="Rhea" id="RHEA:16237"/>
        <dbReference type="Rhea" id="RHEA-COMP:10747"/>
        <dbReference type="Rhea" id="RHEA-COMP:10748"/>
        <dbReference type="ChEBI" id="CHEBI:83833"/>
        <dbReference type="ChEBI" id="CHEBI:83834"/>
        <dbReference type="EC" id="5.2.1.8"/>
    </reaction>
</comment>
<evidence type="ECO:0000256" key="4">
    <source>
        <dbReference type="ARBA" id="ARBA00023110"/>
    </source>
</evidence>
<gene>
    <name evidence="6" type="ORF">NDK47_22860</name>
</gene>
<organism evidence="6 7">
    <name type="scientific">Brevibacillus ruminantium</name>
    <dbReference type="NCBI Taxonomy" id="2950604"/>
    <lineage>
        <taxon>Bacteria</taxon>
        <taxon>Bacillati</taxon>
        <taxon>Bacillota</taxon>
        <taxon>Bacilli</taxon>
        <taxon>Bacillales</taxon>
        <taxon>Paenibacillaceae</taxon>
        <taxon>Brevibacillus</taxon>
    </lineage>
</organism>
<evidence type="ECO:0000256" key="1">
    <source>
        <dbReference type="ARBA" id="ARBA00000971"/>
    </source>
</evidence>
<proteinExistence type="predicted"/>
<evidence type="ECO:0000313" key="7">
    <source>
        <dbReference type="Proteomes" id="UP001056500"/>
    </source>
</evidence>
<evidence type="ECO:0000256" key="3">
    <source>
        <dbReference type="ARBA" id="ARBA00022729"/>
    </source>
</evidence>
<dbReference type="InterPro" id="IPR027304">
    <property type="entry name" value="Trigger_fact/SurA_dom_sf"/>
</dbReference>